<dbReference type="AlphaFoldDB" id="A0A3B0Z9W8"/>
<accession>A0A3B0Z9W8</accession>
<organism evidence="1">
    <name type="scientific">hydrothermal vent metagenome</name>
    <dbReference type="NCBI Taxonomy" id="652676"/>
    <lineage>
        <taxon>unclassified sequences</taxon>
        <taxon>metagenomes</taxon>
        <taxon>ecological metagenomes</taxon>
    </lineage>
</organism>
<dbReference type="EMBL" id="UOFP01000107">
    <property type="protein sequence ID" value="VAW85780.1"/>
    <property type="molecule type" value="Genomic_DNA"/>
</dbReference>
<name>A0A3B0Z9W8_9ZZZZ</name>
<evidence type="ECO:0008006" key="2">
    <source>
        <dbReference type="Google" id="ProtNLM"/>
    </source>
</evidence>
<reference evidence="1" key="1">
    <citation type="submission" date="2018-06" db="EMBL/GenBank/DDBJ databases">
        <authorList>
            <person name="Zhirakovskaya E."/>
        </authorList>
    </citation>
    <scope>NUCLEOTIDE SEQUENCE</scope>
</reference>
<sequence length="186" mass="19672">MFSLEQGATAEQGSISIDLYDSVRNNQQIRTGIWGGEAVISQSGIGYKHVIIPNLAVYGQVAINTAKGADSSFLAGSSYTLMPNNDFAITGNIELGNTGVDNDVEIGIGAGAYFTLPNAGKLNKIKLGGELLFSTVDDTEVGIQLGVRWLPRDNITVDLLIYNDDVSKTTDGALQTPAGIRATLSF</sequence>
<gene>
    <name evidence="1" type="ORF">MNBD_GAMMA18-1302</name>
</gene>
<protein>
    <recommendedName>
        <fullName evidence="2">Porin domain-containing protein</fullName>
    </recommendedName>
</protein>
<proteinExistence type="predicted"/>
<evidence type="ECO:0000313" key="1">
    <source>
        <dbReference type="EMBL" id="VAW85780.1"/>
    </source>
</evidence>